<evidence type="ECO:0000256" key="5">
    <source>
        <dbReference type="ARBA" id="ARBA00023274"/>
    </source>
</evidence>
<evidence type="ECO:0000256" key="6">
    <source>
        <dbReference type="ARBA" id="ARBA00035206"/>
    </source>
</evidence>
<keyword evidence="4 8" id="KW-0689">Ribosomal protein</keyword>
<dbReference type="InterPro" id="IPR005824">
    <property type="entry name" value="KOW"/>
</dbReference>
<dbReference type="GO" id="GO:0003735">
    <property type="term" value="F:structural constituent of ribosome"/>
    <property type="evidence" value="ECO:0007669"/>
    <property type="project" value="InterPro"/>
</dbReference>
<dbReference type="Pfam" id="PF00467">
    <property type="entry name" value="KOW"/>
    <property type="match status" value="1"/>
</dbReference>
<dbReference type="Proteomes" id="UP000178270">
    <property type="component" value="Unassembled WGS sequence"/>
</dbReference>
<evidence type="ECO:0000256" key="2">
    <source>
        <dbReference type="ARBA" id="ARBA00022730"/>
    </source>
</evidence>
<evidence type="ECO:0000256" key="3">
    <source>
        <dbReference type="ARBA" id="ARBA00022884"/>
    </source>
</evidence>
<comment type="similarity">
    <text evidence="1 8 9">Belongs to the universal ribosomal protein uL24 family.</text>
</comment>
<dbReference type="NCBIfam" id="TIGR01079">
    <property type="entry name" value="rplX_bact"/>
    <property type="match status" value="1"/>
</dbReference>
<dbReference type="GO" id="GO:0005840">
    <property type="term" value="C:ribosome"/>
    <property type="evidence" value="ECO:0007669"/>
    <property type="project" value="UniProtKB-KW"/>
</dbReference>
<feature type="domain" description="KOW" evidence="10">
    <location>
        <begin position="2"/>
        <end position="29"/>
    </location>
</feature>
<gene>
    <name evidence="8" type="primary">rplX</name>
    <name evidence="11" type="ORF">A3K42_00525</name>
</gene>
<dbReference type="AlphaFoldDB" id="A0A1F4U081"/>
<dbReference type="InterPro" id="IPR003256">
    <property type="entry name" value="Ribosomal_uL24"/>
</dbReference>
<reference evidence="11 12" key="1">
    <citation type="journal article" date="2016" name="Nat. Commun.">
        <title>Thousands of microbial genomes shed light on interconnected biogeochemical processes in an aquifer system.</title>
        <authorList>
            <person name="Anantharaman K."/>
            <person name="Brown C.T."/>
            <person name="Hug L.A."/>
            <person name="Sharon I."/>
            <person name="Castelle C.J."/>
            <person name="Probst A.J."/>
            <person name="Thomas B.C."/>
            <person name="Singh A."/>
            <person name="Wilkins M.J."/>
            <person name="Karaoz U."/>
            <person name="Brodie E.L."/>
            <person name="Williams K.H."/>
            <person name="Hubbard S.S."/>
            <person name="Banfield J.F."/>
        </authorList>
    </citation>
    <scope>NUCLEOTIDE SEQUENCE [LARGE SCALE GENOMIC DNA]</scope>
</reference>
<evidence type="ECO:0000256" key="4">
    <source>
        <dbReference type="ARBA" id="ARBA00022980"/>
    </source>
</evidence>
<comment type="caution">
    <text evidence="11">The sequence shown here is derived from an EMBL/GenBank/DDBJ whole genome shotgun (WGS) entry which is preliminary data.</text>
</comment>
<sequence length="101" mass="11093">MKIIKGDKVKVIAGKNKGKIGTVLKALPKEGKIIVEGVNVVKKHVKPGKFSKEGGIISVEKPINVSNVMYYSDKEKRAVRVGYKVEGGKKFRISKKSGERI</sequence>
<dbReference type="SMART" id="SM00739">
    <property type="entry name" value="KOW"/>
    <property type="match status" value="1"/>
</dbReference>
<evidence type="ECO:0000256" key="7">
    <source>
        <dbReference type="ARBA" id="ARBA00058688"/>
    </source>
</evidence>
<dbReference type="GO" id="GO:0006412">
    <property type="term" value="P:translation"/>
    <property type="evidence" value="ECO:0007669"/>
    <property type="project" value="UniProtKB-UniRule"/>
</dbReference>
<evidence type="ECO:0000256" key="8">
    <source>
        <dbReference type="HAMAP-Rule" id="MF_01326"/>
    </source>
</evidence>
<evidence type="ECO:0000256" key="1">
    <source>
        <dbReference type="ARBA" id="ARBA00010618"/>
    </source>
</evidence>
<dbReference type="EMBL" id="MEUS01000034">
    <property type="protein sequence ID" value="OGC38356.1"/>
    <property type="molecule type" value="Genomic_DNA"/>
</dbReference>
<dbReference type="GO" id="GO:1990904">
    <property type="term" value="C:ribonucleoprotein complex"/>
    <property type="evidence" value="ECO:0007669"/>
    <property type="project" value="UniProtKB-KW"/>
</dbReference>
<keyword evidence="2 8" id="KW-0699">rRNA-binding</keyword>
<dbReference type="FunFam" id="2.30.30.30:FF:000004">
    <property type="entry name" value="50S ribosomal protein L24"/>
    <property type="match status" value="1"/>
</dbReference>
<comment type="function">
    <text evidence="8">One of two assembly initiator proteins, it binds directly to the 5'-end of the 23S rRNA, where it nucleates assembly of the 50S subunit.</text>
</comment>
<dbReference type="CDD" id="cd06089">
    <property type="entry name" value="KOW_RPL26"/>
    <property type="match status" value="1"/>
</dbReference>
<dbReference type="PROSITE" id="PS01108">
    <property type="entry name" value="RIBOSOMAL_L24"/>
    <property type="match status" value="1"/>
</dbReference>
<dbReference type="PANTHER" id="PTHR12903">
    <property type="entry name" value="MITOCHONDRIAL RIBOSOMAL PROTEIN L24"/>
    <property type="match status" value="1"/>
</dbReference>
<dbReference type="Gene3D" id="2.30.30.30">
    <property type="match status" value="1"/>
</dbReference>
<organism evidence="11 12">
    <name type="scientific">candidate division WWE3 bacterium RBG_13_37_7</name>
    <dbReference type="NCBI Taxonomy" id="1802609"/>
    <lineage>
        <taxon>Bacteria</taxon>
        <taxon>Katanobacteria</taxon>
    </lineage>
</organism>
<protein>
    <recommendedName>
        <fullName evidence="6 8">Large ribosomal subunit protein uL24</fullName>
    </recommendedName>
</protein>
<dbReference type="InterPro" id="IPR041988">
    <property type="entry name" value="Ribosomal_uL24_KOW"/>
</dbReference>
<dbReference type="InterPro" id="IPR008991">
    <property type="entry name" value="Translation_prot_SH3-like_sf"/>
</dbReference>
<dbReference type="Pfam" id="PF17136">
    <property type="entry name" value="ribosomal_L24"/>
    <property type="match status" value="1"/>
</dbReference>
<dbReference type="InterPro" id="IPR057264">
    <property type="entry name" value="Ribosomal_uL24_C"/>
</dbReference>
<comment type="function">
    <text evidence="7 8">One of the proteins that surrounds the polypeptide exit tunnel on the outside of the subunit.</text>
</comment>
<dbReference type="InterPro" id="IPR014722">
    <property type="entry name" value="Rib_uL2_dom2"/>
</dbReference>
<evidence type="ECO:0000256" key="9">
    <source>
        <dbReference type="RuleBase" id="RU003477"/>
    </source>
</evidence>
<comment type="subunit">
    <text evidence="8">Part of the 50S ribosomal subunit.</text>
</comment>
<keyword evidence="3 8" id="KW-0694">RNA-binding</keyword>
<evidence type="ECO:0000313" key="11">
    <source>
        <dbReference type="EMBL" id="OGC38356.1"/>
    </source>
</evidence>
<evidence type="ECO:0000313" key="12">
    <source>
        <dbReference type="Proteomes" id="UP000178270"/>
    </source>
</evidence>
<evidence type="ECO:0000259" key="10">
    <source>
        <dbReference type="SMART" id="SM00739"/>
    </source>
</evidence>
<dbReference type="HAMAP" id="MF_01326_B">
    <property type="entry name" value="Ribosomal_uL24_B"/>
    <property type="match status" value="1"/>
</dbReference>
<accession>A0A1F4U081</accession>
<dbReference type="InterPro" id="IPR005825">
    <property type="entry name" value="Ribosomal_uL24_CS"/>
</dbReference>
<name>A0A1F4U081_UNCKA</name>
<proteinExistence type="inferred from homology"/>
<dbReference type="SUPFAM" id="SSF50104">
    <property type="entry name" value="Translation proteins SH3-like domain"/>
    <property type="match status" value="1"/>
</dbReference>
<keyword evidence="5 8" id="KW-0687">Ribonucleoprotein</keyword>
<dbReference type="GO" id="GO:0019843">
    <property type="term" value="F:rRNA binding"/>
    <property type="evidence" value="ECO:0007669"/>
    <property type="project" value="UniProtKB-UniRule"/>
</dbReference>